<evidence type="ECO:0000313" key="2">
    <source>
        <dbReference type="Proteomes" id="UP000242715"/>
    </source>
</evidence>
<dbReference type="Proteomes" id="UP000242715">
    <property type="component" value="Unassembled WGS sequence"/>
</dbReference>
<organism evidence="1 2">
    <name type="scientific">Trifolium subterraneum</name>
    <name type="common">Subterranean clover</name>
    <dbReference type="NCBI Taxonomy" id="3900"/>
    <lineage>
        <taxon>Eukaryota</taxon>
        <taxon>Viridiplantae</taxon>
        <taxon>Streptophyta</taxon>
        <taxon>Embryophyta</taxon>
        <taxon>Tracheophyta</taxon>
        <taxon>Spermatophyta</taxon>
        <taxon>Magnoliopsida</taxon>
        <taxon>eudicotyledons</taxon>
        <taxon>Gunneridae</taxon>
        <taxon>Pentapetalae</taxon>
        <taxon>rosids</taxon>
        <taxon>fabids</taxon>
        <taxon>Fabales</taxon>
        <taxon>Fabaceae</taxon>
        <taxon>Papilionoideae</taxon>
        <taxon>50 kb inversion clade</taxon>
        <taxon>NPAAA clade</taxon>
        <taxon>Hologalegina</taxon>
        <taxon>IRL clade</taxon>
        <taxon>Trifolieae</taxon>
        <taxon>Trifolium</taxon>
    </lineage>
</organism>
<sequence>MQLVAARFSCCPPLRLVQLCNADFSTIVNNTQNIAAASCDSYAQFKMNIAAASRDSYPQFKTSP</sequence>
<name>A0A2Z6P3U5_TRISU</name>
<dbReference type="EMBL" id="DF973650">
    <property type="protein sequence ID" value="GAU37047.1"/>
    <property type="molecule type" value="Genomic_DNA"/>
</dbReference>
<keyword evidence="2" id="KW-1185">Reference proteome</keyword>
<proteinExistence type="predicted"/>
<evidence type="ECO:0000313" key="1">
    <source>
        <dbReference type="EMBL" id="GAU37047.1"/>
    </source>
</evidence>
<dbReference type="AlphaFoldDB" id="A0A2Z6P3U5"/>
<reference evidence="2" key="1">
    <citation type="journal article" date="2017" name="Front. Plant Sci.">
        <title>Climate Clever Clovers: New Paradigm to Reduce the Environmental Footprint of Ruminants by Breeding Low Methanogenic Forages Utilizing Haplotype Variation.</title>
        <authorList>
            <person name="Kaur P."/>
            <person name="Appels R."/>
            <person name="Bayer P.E."/>
            <person name="Keeble-Gagnere G."/>
            <person name="Wang J."/>
            <person name="Hirakawa H."/>
            <person name="Shirasawa K."/>
            <person name="Vercoe P."/>
            <person name="Stefanova K."/>
            <person name="Durmic Z."/>
            <person name="Nichols P."/>
            <person name="Revell C."/>
            <person name="Isobe S.N."/>
            <person name="Edwards D."/>
            <person name="Erskine W."/>
        </authorList>
    </citation>
    <scope>NUCLEOTIDE SEQUENCE [LARGE SCALE GENOMIC DNA]</scope>
    <source>
        <strain evidence="2">cv. Daliak</strain>
    </source>
</reference>
<accession>A0A2Z6P3U5</accession>
<protein>
    <submittedName>
        <fullName evidence="1">Uncharacterized protein</fullName>
    </submittedName>
</protein>
<gene>
    <name evidence="1" type="ORF">TSUD_207530</name>
</gene>